<protein>
    <submittedName>
        <fullName evidence="1">Uncharacterized protein</fullName>
    </submittedName>
</protein>
<proteinExistence type="predicted"/>
<dbReference type="STRING" id="1330534.L323_12600"/>
<organism evidence="1 2">
    <name type="scientific">Ruminiclostridium papyrosolvens C7</name>
    <dbReference type="NCBI Taxonomy" id="1330534"/>
    <lineage>
        <taxon>Bacteria</taxon>
        <taxon>Bacillati</taxon>
        <taxon>Bacillota</taxon>
        <taxon>Clostridia</taxon>
        <taxon>Eubacteriales</taxon>
        <taxon>Oscillospiraceae</taxon>
        <taxon>Ruminiclostridium</taxon>
    </lineage>
</organism>
<evidence type="ECO:0000313" key="2">
    <source>
        <dbReference type="Proteomes" id="UP000016860"/>
    </source>
</evidence>
<reference evidence="1 2" key="1">
    <citation type="journal article" date="2013" name="Genome Announc.">
        <title>Draft Genome Sequence of the Cellulolytic Bacterium Clostridium papyrosolvens C7 (ATCC 700395).</title>
        <authorList>
            <person name="Zepeda V."/>
            <person name="Dassa B."/>
            <person name="Borovok I."/>
            <person name="Lamed R."/>
            <person name="Bayer E.A."/>
            <person name="Cate J.H."/>
        </authorList>
    </citation>
    <scope>NUCLEOTIDE SEQUENCE [LARGE SCALE GENOMIC DNA]</scope>
    <source>
        <strain evidence="1 2">C7</strain>
    </source>
</reference>
<dbReference type="PATRIC" id="fig|1330534.3.peg.2499"/>
<dbReference type="AlphaFoldDB" id="U4R1D1"/>
<gene>
    <name evidence="1" type="ORF">L323_12600</name>
</gene>
<dbReference type="EMBL" id="ATAY01000063">
    <property type="protein sequence ID" value="EPR10480.1"/>
    <property type="molecule type" value="Genomic_DNA"/>
</dbReference>
<dbReference type="OrthoDB" id="1707889at2"/>
<dbReference type="Proteomes" id="UP000016860">
    <property type="component" value="Unassembled WGS sequence"/>
</dbReference>
<dbReference type="RefSeq" id="WP_020815997.1">
    <property type="nucleotide sequence ID" value="NZ_ATAY01000063.1"/>
</dbReference>
<sequence length="71" mass="8156">MKVGYGKDGLTINSKKIDPYSFSYKKVSIDFEEPEVKSDTMSTVERFYNVKNSSEEVTKLEKFKTFLASKS</sequence>
<name>U4R1D1_9FIRM</name>
<accession>U4R1D1</accession>
<evidence type="ECO:0000313" key="1">
    <source>
        <dbReference type="EMBL" id="EPR10480.1"/>
    </source>
</evidence>
<comment type="caution">
    <text evidence="1">The sequence shown here is derived from an EMBL/GenBank/DDBJ whole genome shotgun (WGS) entry which is preliminary data.</text>
</comment>